<gene>
    <name evidence="1" type="ORF">TNIN_48431</name>
</gene>
<accession>A0A8X7CJH2</accession>
<keyword evidence="2" id="KW-1185">Reference proteome</keyword>
<name>A0A8X7CJH2_9ARAC</name>
<dbReference type="AlphaFoldDB" id="A0A8X7CJH2"/>
<dbReference type="EMBL" id="BMAV01016069">
    <property type="protein sequence ID" value="GFY66502.1"/>
    <property type="molecule type" value="Genomic_DNA"/>
</dbReference>
<protein>
    <submittedName>
        <fullName evidence="1">Uncharacterized protein</fullName>
    </submittedName>
</protein>
<comment type="caution">
    <text evidence="1">The sequence shown here is derived from an EMBL/GenBank/DDBJ whole genome shotgun (WGS) entry which is preliminary data.</text>
</comment>
<dbReference type="Proteomes" id="UP000886998">
    <property type="component" value="Unassembled WGS sequence"/>
</dbReference>
<proteinExistence type="predicted"/>
<evidence type="ECO:0000313" key="1">
    <source>
        <dbReference type="EMBL" id="GFY66502.1"/>
    </source>
</evidence>
<organism evidence="1 2">
    <name type="scientific">Trichonephila inaurata madagascariensis</name>
    <dbReference type="NCBI Taxonomy" id="2747483"/>
    <lineage>
        <taxon>Eukaryota</taxon>
        <taxon>Metazoa</taxon>
        <taxon>Ecdysozoa</taxon>
        <taxon>Arthropoda</taxon>
        <taxon>Chelicerata</taxon>
        <taxon>Arachnida</taxon>
        <taxon>Araneae</taxon>
        <taxon>Araneomorphae</taxon>
        <taxon>Entelegynae</taxon>
        <taxon>Araneoidea</taxon>
        <taxon>Nephilidae</taxon>
        <taxon>Trichonephila</taxon>
        <taxon>Trichonephila inaurata</taxon>
    </lineage>
</organism>
<sequence>MNGTQQFNKWNSRVRQQVLPQDVISNNSNVKTHPIEEFSPHTVIGSSKGSRRIFKTFPLMKWMASNASIGWVVSTRRPLIGTLKTFQLMELMSFRNYHFGFENEMTAPNTISVMMEVGLVLNSITFGEQGNIAL</sequence>
<evidence type="ECO:0000313" key="2">
    <source>
        <dbReference type="Proteomes" id="UP000886998"/>
    </source>
</evidence>
<reference evidence="1" key="1">
    <citation type="submission" date="2020-08" db="EMBL/GenBank/DDBJ databases">
        <title>Multicomponent nature underlies the extraordinary mechanical properties of spider dragline silk.</title>
        <authorList>
            <person name="Kono N."/>
            <person name="Nakamura H."/>
            <person name="Mori M."/>
            <person name="Yoshida Y."/>
            <person name="Ohtoshi R."/>
            <person name="Malay A.D."/>
            <person name="Moran D.A.P."/>
            <person name="Tomita M."/>
            <person name="Numata K."/>
            <person name="Arakawa K."/>
        </authorList>
    </citation>
    <scope>NUCLEOTIDE SEQUENCE</scope>
</reference>